<evidence type="ECO:0000313" key="12">
    <source>
        <dbReference type="Proteomes" id="UP000305647"/>
    </source>
</evidence>
<dbReference type="EMBL" id="SPRO01000013">
    <property type="protein sequence ID" value="TIC31327.1"/>
    <property type="molecule type" value="Genomic_DNA"/>
</dbReference>
<sequence length="202" mass="22446">MNHGDHHNHGGGMDDMPMPAMCKMDMLWNWTAVSYSQVGKSSDVCDKSIKFIKYRQISSAISAIFSIITIILLGVLFEWLKYRMRKLDTSIANSLAIAYNIHTSYKNSNNLNRSAVDIEVDEPTTVQTPAKLIVPKHQQVQRSILYAASAALSFFLMLIFMTYNGFLIAAVVVGAGLGHYTFHREIEVAPSNESSSALGCHL</sequence>
<organism evidence="9 14">
    <name type="scientific">Wallemia mellicola</name>
    <dbReference type="NCBI Taxonomy" id="1708541"/>
    <lineage>
        <taxon>Eukaryota</taxon>
        <taxon>Fungi</taxon>
        <taxon>Dikarya</taxon>
        <taxon>Basidiomycota</taxon>
        <taxon>Wallemiomycotina</taxon>
        <taxon>Wallemiomycetes</taxon>
        <taxon>Wallemiales</taxon>
        <taxon>Wallemiaceae</taxon>
        <taxon>Wallemia</taxon>
    </lineage>
</organism>
<gene>
    <name evidence="8" type="ORF">E3Q01_01089</name>
    <name evidence="9" type="ORF">E3Q02_01316</name>
    <name evidence="10" type="ORF">E3Q03_01487</name>
    <name evidence="7" type="ORF">E3Q10_01716</name>
    <name evidence="6" type="ORF">E3Q17_01269</name>
    <name evidence="5" type="ORF">E3Q22_02248</name>
</gene>
<keyword evidence="2 4" id="KW-1133">Transmembrane helix</keyword>
<name>A0A4T0U9B7_9BASI</name>
<evidence type="ECO:0000313" key="14">
    <source>
        <dbReference type="Proteomes" id="UP000309601"/>
    </source>
</evidence>
<evidence type="ECO:0000256" key="1">
    <source>
        <dbReference type="ARBA" id="ARBA00022692"/>
    </source>
</evidence>
<protein>
    <recommendedName>
        <fullName evidence="4">Copper transport protein</fullName>
    </recommendedName>
</protein>
<evidence type="ECO:0000313" key="10">
    <source>
        <dbReference type="EMBL" id="TIC68866.1"/>
    </source>
</evidence>
<proteinExistence type="inferred from homology"/>
<evidence type="ECO:0000313" key="5">
    <source>
        <dbReference type="EMBL" id="TIB79932.1"/>
    </source>
</evidence>
<evidence type="ECO:0000313" key="13">
    <source>
        <dbReference type="Proteomes" id="UP000307169"/>
    </source>
</evidence>
<evidence type="ECO:0000313" key="7">
    <source>
        <dbReference type="EMBL" id="TIC31327.1"/>
    </source>
</evidence>
<keyword evidence="4" id="KW-0186">Copper</keyword>
<keyword evidence="4" id="KW-0813">Transport</keyword>
<evidence type="ECO:0000313" key="11">
    <source>
        <dbReference type="Proteomes" id="UP000305362"/>
    </source>
</evidence>
<dbReference type="Proteomes" id="UP000307169">
    <property type="component" value="Unassembled WGS sequence"/>
</dbReference>
<keyword evidence="1 4" id="KW-0812">Transmembrane</keyword>
<dbReference type="PANTHER" id="PTHR12483">
    <property type="entry name" value="SOLUTE CARRIER FAMILY 31 COPPER TRANSPORTERS"/>
    <property type="match status" value="1"/>
</dbReference>
<evidence type="ECO:0000256" key="3">
    <source>
        <dbReference type="ARBA" id="ARBA00023136"/>
    </source>
</evidence>
<dbReference type="AlphaFoldDB" id="A0A4T0U9B7"/>
<evidence type="ECO:0000256" key="2">
    <source>
        <dbReference type="ARBA" id="ARBA00022989"/>
    </source>
</evidence>
<dbReference type="Proteomes" id="UP000310708">
    <property type="component" value="Unassembled WGS sequence"/>
</dbReference>
<dbReference type="EMBL" id="SPRC01000020">
    <property type="protein sequence ID" value="TIB79932.1"/>
    <property type="molecule type" value="Genomic_DNA"/>
</dbReference>
<comment type="caution">
    <text evidence="9">The sequence shown here is derived from an EMBL/GenBank/DDBJ whole genome shotgun (WGS) entry which is preliminary data.</text>
</comment>
<dbReference type="EMBL" id="SPRV01000011">
    <property type="protein sequence ID" value="TIC68866.1"/>
    <property type="molecule type" value="Genomic_DNA"/>
</dbReference>
<dbReference type="Proteomes" id="UP000310685">
    <property type="component" value="Unassembled WGS sequence"/>
</dbReference>
<dbReference type="Pfam" id="PF04145">
    <property type="entry name" value="Ctr"/>
    <property type="match status" value="1"/>
</dbReference>
<dbReference type="EMBL" id="SPRX01000009">
    <property type="protein sequence ID" value="TIC67950.1"/>
    <property type="molecule type" value="Genomic_DNA"/>
</dbReference>
<comment type="similarity">
    <text evidence="4">Belongs to the copper transporter (Ctr) (TC 1.A.56) family. SLC31A subfamily.</text>
</comment>
<dbReference type="GO" id="GO:0005375">
    <property type="term" value="F:copper ion transmembrane transporter activity"/>
    <property type="evidence" value="ECO:0007669"/>
    <property type="project" value="UniProtKB-UniRule"/>
</dbReference>
<accession>A0A4T0U9B7</accession>
<feature type="transmembrane region" description="Helical" evidence="4">
    <location>
        <begin position="57"/>
        <end position="77"/>
    </location>
</feature>
<dbReference type="InterPro" id="IPR007274">
    <property type="entry name" value="Cop_transporter"/>
</dbReference>
<dbReference type="PANTHER" id="PTHR12483:SF115">
    <property type="entry name" value="COPPER TRANSPORT PROTEIN"/>
    <property type="match status" value="1"/>
</dbReference>
<keyword evidence="4" id="KW-0187">Copper transport</keyword>
<keyword evidence="4" id="KW-0406">Ion transport</keyword>
<dbReference type="Proteomes" id="UP000305647">
    <property type="component" value="Unassembled WGS sequence"/>
</dbReference>
<dbReference type="Proteomes" id="UP000305362">
    <property type="component" value="Unassembled WGS sequence"/>
</dbReference>
<keyword evidence="3 4" id="KW-0472">Membrane</keyword>
<dbReference type="Proteomes" id="UP000309601">
    <property type="component" value="Unassembled WGS sequence"/>
</dbReference>
<evidence type="ECO:0000313" key="8">
    <source>
        <dbReference type="EMBL" id="TIC67950.1"/>
    </source>
</evidence>
<dbReference type="EMBL" id="SPRW01000010">
    <property type="protein sequence ID" value="TIC68099.1"/>
    <property type="molecule type" value="Genomic_DNA"/>
</dbReference>
<comment type="subcellular location">
    <subcellularLocation>
        <location evidence="4">Membrane</location>
        <topology evidence="4">Multi-pass membrane protein</topology>
    </subcellularLocation>
</comment>
<evidence type="ECO:0000313" key="16">
    <source>
        <dbReference type="Proteomes" id="UP000310708"/>
    </source>
</evidence>
<dbReference type="GO" id="GO:0016020">
    <property type="term" value="C:membrane"/>
    <property type="evidence" value="ECO:0007669"/>
    <property type="project" value="UniProtKB-SubCell"/>
</dbReference>
<evidence type="ECO:0000313" key="9">
    <source>
        <dbReference type="EMBL" id="TIC68099.1"/>
    </source>
</evidence>
<evidence type="ECO:0000313" key="15">
    <source>
        <dbReference type="Proteomes" id="UP000310685"/>
    </source>
</evidence>
<dbReference type="OrthoDB" id="161814at2759"/>
<evidence type="ECO:0000313" key="6">
    <source>
        <dbReference type="EMBL" id="TIC02761.1"/>
    </source>
</evidence>
<reference evidence="11 12" key="1">
    <citation type="submission" date="2019-03" db="EMBL/GenBank/DDBJ databases">
        <title>Sequencing 25 genomes of Wallemia mellicola.</title>
        <authorList>
            <person name="Gostincar C."/>
        </authorList>
    </citation>
    <scope>NUCLEOTIDE SEQUENCE [LARGE SCALE GENOMIC DNA]</scope>
    <source>
        <strain evidence="6 13">EXF-1262</strain>
        <strain evidence="9 14">EXF-1274</strain>
        <strain evidence="10 11">EXF-1277</strain>
        <strain evidence="5 15">EXF-6152</strain>
        <strain evidence="8 16">EXF-757</strain>
        <strain evidence="7 12">EXF-8738</strain>
    </source>
</reference>
<dbReference type="EMBL" id="SPRH01000010">
    <property type="protein sequence ID" value="TIC02761.1"/>
    <property type="molecule type" value="Genomic_DNA"/>
</dbReference>
<evidence type="ECO:0000256" key="4">
    <source>
        <dbReference type="RuleBase" id="RU367022"/>
    </source>
</evidence>